<proteinExistence type="predicted"/>
<dbReference type="Proteomes" id="UP000321479">
    <property type="component" value="Chromosome"/>
</dbReference>
<evidence type="ECO:0000313" key="3">
    <source>
        <dbReference type="EMBL" id="QEC62910.1"/>
    </source>
</evidence>
<dbReference type="RefSeq" id="WP_147031486.1">
    <property type="nucleotide sequence ID" value="NZ_CP042436.1"/>
</dbReference>
<dbReference type="InterPro" id="IPR013783">
    <property type="entry name" value="Ig-like_fold"/>
</dbReference>
<reference evidence="3 4" key="1">
    <citation type="journal article" date="2017" name="Curr. Microbiol.">
        <title>Mucilaginibacter ginsenosidivorans sp. nov., Isolated from Soil of Ginseng Field.</title>
        <authorList>
            <person name="Kim M.M."/>
            <person name="Siddiqi M.Z."/>
            <person name="Im W.T."/>
        </authorList>
    </citation>
    <scope>NUCLEOTIDE SEQUENCE [LARGE SCALE GENOMIC DNA]</scope>
    <source>
        <strain evidence="3 4">Gsoil 3017</strain>
    </source>
</reference>
<dbReference type="Gene3D" id="2.60.120.260">
    <property type="entry name" value="Galactose-binding domain-like"/>
    <property type="match status" value="1"/>
</dbReference>
<evidence type="ECO:0000256" key="1">
    <source>
        <dbReference type="SAM" id="SignalP"/>
    </source>
</evidence>
<dbReference type="EMBL" id="CP042436">
    <property type="protein sequence ID" value="QEC62910.1"/>
    <property type="molecule type" value="Genomic_DNA"/>
</dbReference>
<feature type="chain" id="PRO_5023117058" evidence="1">
    <location>
        <begin position="24"/>
        <end position="646"/>
    </location>
</feature>
<feature type="domain" description="Immunoglobulin" evidence="2">
    <location>
        <begin position="402"/>
        <end position="478"/>
    </location>
</feature>
<dbReference type="Pfam" id="PF13585">
    <property type="entry name" value="CHU_C"/>
    <property type="match status" value="1"/>
</dbReference>
<evidence type="ECO:0000259" key="2">
    <source>
        <dbReference type="SMART" id="SM00409"/>
    </source>
</evidence>
<gene>
    <name evidence="3" type="ORF">FRZ54_10080</name>
</gene>
<name>A0A5B8UUV2_9SPHI</name>
<evidence type="ECO:0000313" key="4">
    <source>
        <dbReference type="Proteomes" id="UP000321479"/>
    </source>
</evidence>
<organism evidence="3 4">
    <name type="scientific">Mucilaginibacter ginsenosidivorans</name>
    <dbReference type="NCBI Taxonomy" id="398053"/>
    <lineage>
        <taxon>Bacteria</taxon>
        <taxon>Pseudomonadati</taxon>
        <taxon>Bacteroidota</taxon>
        <taxon>Sphingobacteriia</taxon>
        <taxon>Sphingobacteriales</taxon>
        <taxon>Sphingobacteriaceae</taxon>
        <taxon>Mucilaginibacter</taxon>
    </lineage>
</organism>
<dbReference type="NCBIfam" id="TIGR04131">
    <property type="entry name" value="Bac_Flav_CTERM"/>
    <property type="match status" value="1"/>
</dbReference>
<sequence length="646" mass="68286">MKRLVLNLLLAALLLTITFDAGAQTCTGSLGDPVINQTFGSGASTVGPPLAPGITTFTYTSNVCAEDGQYTLLNASSGCHFDWHNVPHDHTGDKNGYMMLINASYAPSIFFTQKANGLCPSTTYEFSAYIMNIGTLVSAGSNYTHPDITFTVQANDGTVLATYNTGTIMPTANPDWTKYGTYFVTPANVTDVIVTMTNNAPGGMGNDLLLDDIAFRACGPIVQTGFGSLAANGDQDICEGSDAAYTLTSSVGSGYTDPLLQWQFNKNNTGWTNIAGETNATYSVSIPNTAAGTYQYRLSVGEGQNINAPSCFVSSSPLTIHVNPLPVASVAPVQTVCIGDVLTITASGGATYTWTGPGLPPRTQNPLVISPVSEATAGTYTVVATSEKGCPSAPVQTLVKVQPKVTATVSGDITICAGTSAMLTASGGLYYQWTPSVGLDHDNIASPLASPAQTTTYTVKVSNDGCYDDTKTVTVTVSNNPTADAGKNKEIFEGQSVKLTGSISGDNITSFYWSPSDFLDNPYSLTPVATPNRDITYTLNVVSGNCGQATSSVFVRVYKKVTVPNTFTPNGDGVNDLWNIEALVTYPESLTTVYTRSGQEVYRSIGYAKPWDGTSKGTQLPQGTYYYVIDLKNGQPKLSGWLLIIR</sequence>
<dbReference type="InterPro" id="IPR026341">
    <property type="entry name" value="T9SS_type_B"/>
</dbReference>
<dbReference type="OrthoDB" id="1652165at2"/>
<keyword evidence="4" id="KW-1185">Reference proteome</keyword>
<dbReference type="SUPFAM" id="SSF48726">
    <property type="entry name" value="Immunoglobulin"/>
    <property type="match status" value="1"/>
</dbReference>
<dbReference type="InterPro" id="IPR003599">
    <property type="entry name" value="Ig_sub"/>
</dbReference>
<dbReference type="AlphaFoldDB" id="A0A5B8UUV2"/>
<feature type="domain" description="Immunoglobulin" evidence="2">
    <location>
        <begin position="331"/>
        <end position="400"/>
    </location>
</feature>
<accession>A0A5B8UUV2</accession>
<dbReference type="InterPro" id="IPR036179">
    <property type="entry name" value="Ig-like_dom_sf"/>
</dbReference>
<protein>
    <submittedName>
        <fullName evidence="3">T9SS type B sorting domain-containing protein</fullName>
    </submittedName>
</protein>
<keyword evidence="1" id="KW-0732">Signal</keyword>
<dbReference type="SMART" id="SM00409">
    <property type="entry name" value="IG"/>
    <property type="match status" value="3"/>
</dbReference>
<feature type="signal peptide" evidence="1">
    <location>
        <begin position="1"/>
        <end position="23"/>
    </location>
</feature>
<dbReference type="KEGG" id="mgin:FRZ54_10080"/>
<dbReference type="Gene3D" id="2.60.40.10">
    <property type="entry name" value="Immunoglobulins"/>
    <property type="match status" value="1"/>
</dbReference>
<feature type="domain" description="Immunoglobulin" evidence="2">
    <location>
        <begin position="486"/>
        <end position="558"/>
    </location>
</feature>